<dbReference type="InterPro" id="IPR029062">
    <property type="entry name" value="Class_I_gatase-like"/>
</dbReference>
<dbReference type="InterPro" id="IPR050325">
    <property type="entry name" value="Prot/Nucl_acid_deglycase"/>
</dbReference>
<reference evidence="2 3" key="1">
    <citation type="submission" date="2022-09" db="EMBL/GenBank/DDBJ databases">
        <authorList>
            <person name="Kop L."/>
        </authorList>
    </citation>
    <scope>NUCLEOTIDE SEQUENCE [LARGE SCALE GENOMIC DNA]</scope>
    <source>
        <strain evidence="2 3">347</strain>
    </source>
</reference>
<dbReference type="InterPro" id="IPR002818">
    <property type="entry name" value="DJ-1/PfpI"/>
</dbReference>
<accession>A0ABN8VY21</accession>
<dbReference type="PANTHER" id="PTHR48094:SF12">
    <property type="entry name" value="PARKINSON DISEASE PROTEIN 7 HOMOLOG"/>
    <property type="match status" value="1"/>
</dbReference>
<protein>
    <submittedName>
        <fullName evidence="2">DJ-1_PfpI domain-containing protein</fullName>
    </submittedName>
</protein>
<gene>
    <name evidence="2" type="ORF">NSPWAT_1768</name>
</gene>
<sequence>MMPLQEKNILIIMPKNQFEEQELFGLRQALEPTGARTVVVSKSGQAATGMNRERYTPDGTIIDWNKQEGIFGKYHAVIVIGGKGAAKSLWDDPIVPQILVDHYRAGSVIAAIGAGIVVLARASLLNGRCASPDLDLAIAELDRLGIYCEEEDVIADDRIVTARDGSAASSLVKSIVELCQNTPT</sequence>
<proteinExistence type="predicted"/>
<name>A0ABN8VY21_9BACT</name>
<dbReference type="Proteomes" id="UP001157733">
    <property type="component" value="Chromosome"/>
</dbReference>
<dbReference type="PANTHER" id="PTHR48094">
    <property type="entry name" value="PROTEIN/NUCLEIC ACID DEGLYCASE DJ-1-RELATED"/>
    <property type="match status" value="1"/>
</dbReference>
<evidence type="ECO:0000259" key="1">
    <source>
        <dbReference type="Pfam" id="PF01965"/>
    </source>
</evidence>
<keyword evidence="3" id="KW-1185">Reference proteome</keyword>
<evidence type="ECO:0000313" key="3">
    <source>
        <dbReference type="Proteomes" id="UP001157733"/>
    </source>
</evidence>
<feature type="domain" description="DJ-1/PfpI" evidence="1">
    <location>
        <begin position="8"/>
        <end position="177"/>
    </location>
</feature>
<dbReference type="Pfam" id="PF01965">
    <property type="entry name" value="DJ-1_PfpI"/>
    <property type="match status" value="1"/>
</dbReference>
<dbReference type="EMBL" id="OX336137">
    <property type="protein sequence ID" value="CAI2718627.1"/>
    <property type="molecule type" value="Genomic_DNA"/>
</dbReference>
<dbReference type="Gene3D" id="3.40.50.880">
    <property type="match status" value="1"/>
</dbReference>
<dbReference type="SUPFAM" id="SSF52317">
    <property type="entry name" value="Class I glutamine amidotransferase-like"/>
    <property type="match status" value="1"/>
</dbReference>
<organism evidence="2 3">
    <name type="scientific">Nitrospina watsonii</name>
    <dbReference type="NCBI Taxonomy" id="1323948"/>
    <lineage>
        <taxon>Bacteria</taxon>
        <taxon>Pseudomonadati</taxon>
        <taxon>Nitrospinota/Tectimicrobiota group</taxon>
        <taxon>Nitrospinota</taxon>
        <taxon>Nitrospinia</taxon>
        <taxon>Nitrospinales</taxon>
        <taxon>Nitrospinaceae</taxon>
        <taxon>Nitrospina</taxon>
    </lineage>
</organism>
<evidence type="ECO:0000313" key="2">
    <source>
        <dbReference type="EMBL" id="CAI2718627.1"/>
    </source>
</evidence>